<dbReference type="Proteomes" id="UP000245981">
    <property type="component" value="Unassembled WGS sequence"/>
</dbReference>
<evidence type="ECO:0000313" key="1">
    <source>
        <dbReference type="EMBL" id="PWK97509.1"/>
    </source>
</evidence>
<reference evidence="1 2" key="1">
    <citation type="submission" date="2018-05" db="EMBL/GenBank/DDBJ databases">
        <title>Genomic Encyclopedia of Type Strains, Phase IV (KMG-V): Genome sequencing to study the core and pangenomes of soil and plant-associated prokaryotes.</title>
        <authorList>
            <person name="Whitman W."/>
        </authorList>
    </citation>
    <scope>NUCLEOTIDE SEQUENCE [LARGE SCALE GENOMIC DNA]</scope>
    <source>
        <strain evidence="1 2">PNA 200-10</strain>
    </source>
</reference>
<dbReference type="AlphaFoldDB" id="A0A2V2BH27"/>
<accession>A0A2V2BH27</accession>
<comment type="caution">
    <text evidence="1">The sequence shown here is derived from an EMBL/GenBank/DDBJ whole genome shotgun (WGS) entry which is preliminary data.</text>
</comment>
<evidence type="ECO:0008006" key="3">
    <source>
        <dbReference type="Google" id="ProtNLM"/>
    </source>
</evidence>
<organism evidence="1 2">
    <name type="scientific">Pantoea allii</name>
    <dbReference type="NCBI Taxonomy" id="574096"/>
    <lineage>
        <taxon>Bacteria</taxon>
        <taxon>Pseudomonadati</taxon>
        <taxon>Pseudomonadota</taxon>
        <taxon>Gammaproteobacteria</taxon>
        <taxon>Enterobacterales</taxon>
        <taxon>Erwiniaceae</taxon>
        <taxon>Pantoea</taxon>
    </lineage>
</organism>
<protein>
    <recommendedName>
        <fullName evidence="3">Fimbrial protein</fullName>
    </recommendedName>
</protein>
<dbReference type="EMBL" id="QGHF01000004">
    <property type="protein sequence ID" value="PWK97509.1"/>
    <property type="molecule type" value="Genomic_DNA"/>
</dbReference>
<evidence type="ECO:0000313" key="2">
    <source>
        <dbReference type="Proteomes" id="UP000245981"/>
    </source>
</evidence>
<proteinExistence type="predicted"/>
<sequence length="208" mass="23306">MSVTSFRKAGLIILILIFGSPLCSFFSFAGETFRANINFDGNIIADPGMCYFDVEGLNPGPGSLLEGFVEDDNIYNYNFGEVVFRSYNGRYVLDKKYRKNFNVDFNCTGELALESHMLVRIYPVYGTVEGQKNSVIRMLSLPFLKHIESVGLQLLVNGNPVTTQRSHWLRVGKKTGMSFQLIQLDPLGSDLKDDAILFSVINVIVQPN</sequence>
<name>A0A2V2BH27_9GAMM</name>
<gene>
    <name evidence="1" type="ORF">C7431_104186</name>
</gene>